<accession>A0ABS8UWF1</accession>
<gene>
    <name evidence="2" type="ORF">HAX54_022245</name>
</gene>
<name>A0ABS8UWF1_DATST</name>
<dbReference type="EMBL" id="JACEIK010002678">
    <property type="protein sequence ID" value="MCD9638348.1"/>
    <property type="molecule type" value="Genomic_DNA"/>
</dbReference>
<proteinExistence type="predicted"/>
<feature type="compositionally biased region" description="Low complexity" evidence="1">
    <location>
        <begin position="172"/>
        <end position="183"/>
    </location>
</feature>
<organism evidence="2 3">
    <name type="scientific">Datura stramonium</name>
    <name type="common">Jimsonweed</name>
    <name type="synonym">Common thornapple</name>
    <dbReference type="NCBI Taxonomy" id="4076"/>
    <lineage>
        <taxon>Eukaryota</taxon>
        <taxon>Viridiplantae</taxon>
        <taxon>Streptophyta</taxon>
        <taxon>Embryophyta</taxon>
        <taxon>Tracheophyta</taxon>
        <taxon>Spermatophyta</taxon>
        <taxon>Magnoliopsida</taxon>
        <taxon>eudicotyledons</taxon>
        <taxon>Gunneridae</taxon>
        <taxon>Pentapetalae</taxon>
        <taxon>asterids</taxon>
        <taxon>lamiids</taxon>
        <taxon>Solanales</taxon>
        <taxon>Solanaceae</taxon>
        <taxon>Solanoideae</taxon>
        <taxon>Datureae</taxon>
        <taxon>Datura</taxon>
    </lineage>
</organism>
<evidence type="ECO:0000256" key="1">
    <source>
        <dbReference type="SAM" id="MobiDB-lite"/>
    </source>
</evidence>
<protein>
    <submittedName>
        <fullName evidence="2">Uncharacterized protein</fullName>
    </submittedName>
</protein>
<sequence length="215" mass="23807">MMNRKLVCVTFFTSALAYLCVLSLFWSKTRHFLCFSGFLRKKIKVVNSVSIDHWCKGGNGVNLSLELGGLSQFCYLLSAVLEMSSEIKQRKSRRTLDGYSHCQIPNVSKDIKVDRVGAANVHDHPESLFLTIHDKSNENTSEKMLVHLGRSKSSDADNISQCSSMYHHERGFSSQSGEEGSSGTVRKQPSYGIAMPSPLIGLPEISQQVGPLVHA</sequence>
<feature type="region of interest" description="Disordered" evidence="1">
    <location>
        <begin position="169"/>
        <end position="192"/>
    </location>
</feature>
<evidence type="ECO:0000313" key="2">
    <source>
        <dbReference type="EMBL" id="MCD9638348.1"/>
    </source>
</evidence>
<evidence type="ECO:0000313" key="3">
    <source>
        <dbReference type="Proteomes" id="UP000823775"/>
    </source>
</evidence>
<dbReference type="Proteomes" id="UP000823775">
    <property type="component" value="Unassembled WGS sequence"/>
</dbReference>
<comment type="caution">
    <text evidence="2">The sequence shown here is derived from an EMBL/GenBank/DDBJ whole genome shotgun (WGS) entry which is preliminary data.</text>
</comment>
<keyword evidence="3" id="KW-1185">Reference proteome</keyword>
<reference evidence="2 3" key="1">
    <citation type="journal article" date="2021" name="BMC Genomics">
        <title>Datura genome reveals duplications of psychoactive alkaloid biosynthetic genes and high mutation rate following tissue culture.</title>
        <authorList>
            <person name="Rajewski A."/>
            <person name="Carter-House D."/>
            <person name="Stajich J."/>
            <person name="Litt A."/>
        </authorList>
    </citation>
    <scope>NUCLEOTIDE SEQUENCE [LARGE SCALE GENOMIC DNA]</scope>
    <source>
        <strain evidence="2">AR-01</strain>
    </source>
</reference>